<sequence>MFTTFKRELTEGSQEKGDTSANLSSGDANKTIRDIPGSSHVNSARTFRPKVVKMDFPKYDSEEDPTSWVLKKELGGELITWQKLVDELFKAYGPTRYQDFFGELTKLKQTSMVKEYQIQFSRLLLRVGKLSPEQQVGCFVRSIGKSRIQGKFEVVVANGEKLSSPGQCKGVFMRMQKVTLMVDFYVLPLEGCDAVLEPNG</sequence>
<proteinExistence type="predicted"/>
<dbReference type="EMBL" id="CM047897">
    <property type="protein sequence ID" value="KAJ0112390.1"/>
    <property type="molecule type" value="Genomic_DNA"/>
</dbReference>
<dbReference type="Proteomes" id="UP001164250">
    <property type="component" value="Chromosome 1"/>
</dbReference>
<accession>A0ACC1C984</accession>
<name>A0ACC1C984_9ROSI</name>
<evidence type="ECO:0000313" key="2">
    <source>
        <dbReference type="Proteomes" id="UP001164250"/>
    </source>
</evidence>
<comment type="caution">
    <text evidence="1">The sequence shown here is derived from an EMBL/GenBank/DDBJ whole genome shotgun (WGS) entry which is preliminary data.</text>
</comment>
<organism evidence="1 2">
    <name type="scientific">Pistacia atlantica</name>
    <dbReference type="NCBI Taxonomy" id="434234"/>
    <lineage>
        <taxon>Eukaryota</taxon>
        <taxon>Viridiplantae</taxon>
        <taxon>Streptophyta</taxon>
        <taxon>Embryophyta</taxon>
        <taxon>Tracheophyta</taxon>
        <taxon>Spermatophyta</taxon>
        <taxon>Magnoliopsida</taxon>
        <taxon>eudicotyledons</taxon>
        <taxon>Gunneridae</taxon>
        <taxon>Pentapetalae</taxon>
        <taxon>rosids</taxon>
        <taxon>malvids</taxon>
        <taxon>Sapindales</taxon>
        <taxon>Anacardiaceae</taxon>
        <taxon>Pistacia</taxon>
    </lineage>
</organism>
<gene>
    <name evidence="1" type="ORF">Patl1_03214</name>
</gene>
<protein>
    <submittedName>
        <fullName evidence="1">Uncharacterized protein</fullName>
    </submittedName>
</protein>
<keyword evidence="2" id="KW-1185">Reference proteome</keyword>
<reference evidence="2" key="1">
    <citation type="journal article" date="2023" name="G3 (Bethesda)">
        <title>Genome assembly and association tests identify interacting loci associated with vigor, precocity, and sex in interspecific pistachio rootstocks.</title>
        <authorList>
            <person name="Palmer W."/>
            <person name="Jacygrad E."/>
            <person name="Sagayaradj S."/>
            <person name="Cavanaugh K."/>
            <person name="Han R."/>
            <person name="Bertier L."/>
            <person name="Beede B."/>
            <person name="Kafkas S."/>
            <person name="Golino D."/>
            <person name="Preece J."/>
            <person name="Michelmore R."/>
        </authorList>
    </citation>
    <scope>NUCLEOTIDE SEQUENCE [LARGE SCALE GENOMIC DNA]</scope>
</reference>
<evidence type="ECO:0000313" key="1">
    <source>
        <dbReference type="EMBL" id="KAJ0112390.1"/>
    </source>
</evidence>